<sequence>HRVCGHTELFSWALGILVVWPGVATCHCSDTGGDGIGGTQVEEPSGACLEEGSRENSNHCEIASEILRRLATWESGTGTMGKEEWEWKGLERKETKWRRGRTAKRKTNTRSRRRG</sequence>
<evidence type="ECO:0000313" key="1">
    <source>
        <dbReference type="EMBL" id="KAI9454329.1"/>
    </source>
</evidence>
<comment type="caution">
    <text evidence="1">The sequence shown here is derived from an EMBL/GenBank/DDBJ whole genome shotgun (WGS) entry which is preliminary data.</text>
</comment>
<dbReference type="Proteomes" id="UP001207468">
    <property type="component" value="Unassembled WGS sequence"/>
</dbReference>
<name>A0ACC0TYY7_9AGAM</name>
<keyword evidence="2" id="KW-1185">Reference proteome</keyword>
<organism evidence="1 2">
    <name type="scientific">Russula earlei</name>
    <dbReference type="NCBI Taxonomy" id="71964"/>
    <lineage>
        <taxon>Eukaryota</taxon>
        <taxon>Fungi</taxon>
        <taxon>Dikarya</taxon>
        <taxon>Basidiomycota</taxon>
        <taxon>Agaricomycotina</taxon>
        <taxon>Agaricomycetes</taxon>
        <taxon>Russulales</taxon>
        <taxon>Russulaceae</taxon>
        <taxon>Russula</taxon>
    </lineage>
</organism>
<feature type="non-terminal residue" evidence="1">
    <location>
        <position position="1"/>
    </location>
</feature>
<gene>
    <name evidence="1" type="ORF">F5148DRAFT_1230007</name>
</gene>
<protein>
    <submittedName>
        <fullName evidence="1">Uncharacterized protein</fullName>
    </submittedName>
</protein>
<accession>A0ACC0TYY7</accession>
<proteinExistence type="predicted"/>
<dbReference type="EMBL" id="JAGFNK010000277">
    <property type="protein sequence ID" value="KAI9454329.1"/>
    <property type="molecule type" value="Genomic_DNA"/>
</dbReference>
<evidence type="ECO:0000313" key="2">
    <source>
        <dbReference type="Proteomes" id="UP001207468"/>
    </source>
</evidence>
<reference evidence="1" key="1">
    <citation type="submission" date="2021-03" db="EMBL/GenBank/DDBJ databases">
        <title>Evolutionary priming and transition to the ectomycorrhizal habit in an iconic lineage of mushroom-forming fungi: is preadaptation a requirement?</title>
        <authorList>
            <consortium name="DOE Joint Genome Institute"/>
            <person name="Looney B.P."/>
            <person name="Miyauchi S."/>
            <person name="Morin E."/>
            <person name="Drula E."/>
            <person name="Courty P.E."/>
            <person name="Chicoki N."/>
            <person name="Fauchery L."/>
            <person name="Kohler A."/>
            <person name="Kuo A."/>
            <person name="LaButti K."/>
            <person name="Pangilinan J."/>
            <person name="Lipzen A."/>
            <person name="Riley R."/>
            <person name="Andreopoulos W."/>
            <person name="He G."/>
            <person name="Johnson J."/>
            <person name="Barry K.W."/>
            <person name="Grigoriev I.V."/>
            <person name="Nagy L."/>
            <person name="Hibbett D."/>
            <person name="Henrissat B."/>
            <person name="Matheny P.B."/>
            <person name="Labbe J."/>
            <person name="Martin A.F."/>
        </authorList>
    </citation>
    <scope>NUCLEOTIDE SEQUENCE</scope>
    <source>
        <strain evidence="1">BPL698</strain>
    </source>
</reference>